<feature type="transmembrane region" description="Helical" evidence="7">
    <location>
        <begin position="171"/>
        <end position="193"/>
    </location>
</feature>
<sequence length="307" mass="32939">MAAPAASPAAPAPASTVPLKRRRAKSDDGVVTVGRSRAGTILANTAGVVFSVLMLFPVYWVLNTAFKPADEVLALEPTFWPTSPTLDNFVSAFKAPLFLKDMLNGVIVTLLAVAGALVVGFLGALSIARFSFYGRKAIILVVLVVQLIPFLSLLIPLFLMLQSADLTNSLIGVSITYLVLILPYTVWTLRGFISGIPRELDEAALIDGCTRAQVFWRIILPLTGPGLVATSVYGFIQAWNEFIIINTLNSPDKQNLMAWLLQNQTTRGTAWGPLMAGAIITSIPVVIFFLIIQRNIATGLTAGAVKG</sequence>
<reference evidence="10 11" key="1">
    <citation type="submission" date="2022-06" db="EMBL/GenBank/DDBJ databases">
        <title>Actinoplanes abujensis sp. nov., isolated from Nigerian arid soil.</title>
        <authorList>
            <person name="Ding P."/>
        </authorList>
    </citation>
    <scope>NUCLEOTIDE SEQUENCE [LARGE SCALE GENOMIC DNA]</scope>
    <source>
        <strain evidence="11">TRM88002</strain>
    </source>
</reference>
<feature type="transmembrane region" description="Helical" evidence="7">
    <location>
        <begin position="137"/>
        <end position="159"/>
    </location>
</feature>
<protein>
    <submittedName>
        <fullName evidence="10">Carbohydrate ABC transporter permease</fullName>
    </submittedName>
</protein>
<evidence type="ECO:0000256" key="7">
    <source>
        <dbReference type="RuleBase" id="RU363032"/>
    </source>
</evidence>
<feature type="transmembrane region" description="Helical" evidence="7">
    <location>
        <begin position="214"/>
        <end position="236"/>
    </location>
</feature>
<comment type="subcellular location">
    <subcellularLocation>
        <location evidence="1 7">Cell membrane</location>
        <topology evidence="1 7">Multi-pass membrane protein</topology>
    </subcellularLocation>
</comment>
<dbReference type="PROSITE" id="PS50928">
    <property type="entry name" value="ABC_TM1"/>
    <property type="match status" value="1"/>
</dbReference>
<evidence type="ECO:0000256" key="5">
    <source>
        <dbReference type="ARBA" id="ARBA00022989"/>
    </source>
</evidence>
<proteinExistence type="inferred from homology"/>
<dbReference type="Proteomes" id="UP001523216">
    <property type="component" value="Unassembled WGS sequence"/>
</dbReference>
<evidence type="ECO:0000256" key="3">
    <source>
        <dbReference type="ARBA" id="ARBA00022475"/>
    </source>
</evidence>
<keyword evidence="4 7" id="KW-0812">Transmembrane</keyword>
<evidence type="ECO:0000256" key="1">
    <source>
        <dbReference type="ARBA" id="ARBA00004651"/>
    </source>
</evidence>
<dbReference type="PANTHER" id="PTHR32243:SF18">
    <property type="entry name" value="INNER MEMBRANE ABC TRANSPORTER PERMEASE PROTEIN YCJP"/>
    <property type="match status" value="1"/>
</dbReference>
<feature type="compositionally biased region" description="Low complexity" evidence="8">
    <location>
        <begin position="1"/>
        <end position="15"/>
    </location>
</feature>
<dbReference type="InterPro" id="IPR050901">
    <property type="entry name" value="BP-dep_ABC_trans_perm"/>
</dbReference>
<feature type="domain" description="ABC transmembrane type-1" evidence="9">
    <location>
        <begin position="102"/>
        <end position="292"/>
    </location>
</feature>
<keyword evidence="11" id="KW-1185">Reference proteome</keyword>
<organism evidence="10 11">
    <name type="scientific">Paractinoplanes hotanensis</name>
    <dbReference type="NCBI Taxonomy" id="2906497"/>
    <lineage>
        <taxon>Bacteria</taxon>
        <taxon>Bacillati</taxon>
        <taxon>Actinomycetota</taxon>
        <taxon>Actinomycetes</taxon>
        <taxon>Micromonosporales</taxon>
        <taxon>Micromonosporaceae</taxon>
        <taxon>Paractinoplanes</taxon>
    </lineage>
</organism>
<dbReference type="RefSeq" id="WP_251802623.1">
    <property type="nucleotide sequence ID" value="NZ_JAMQOL010000052.1"/>
</dbReference>
<feature type="region of interest" description="Disordered" evidence="8">
    <location>
        <begin position="1"/>
        <end position="23"/>
    </location>
</feature>
<dbReference type="SUPFAM" id="SSF161098">
    <property type="entry name" value="MetI-like"/>
    <property type="match status" value="1"/>
</dbReference>
<name>A0ABT0YA42_9ACTN</name>
<dbReference type="CDD" id="cd06261">
    <property type="entry name" value="TM_PBP2"/>
    <property type="match status" value="1"/>
</dbReference>
<keyword evidence="6 7" id="KW-0472">Membrane</keyword>
<accession>A0ABT0YA42</accession>
<evidence type="ECO:0000256" key="4">
    <source>
        <dbReference type="ARBA" id="ARBA00022692"/>
    </source>
</evidence>
<evidence type="ECO:0000259" key="9">
    <source>
        <dbReference type="PROSITE" id="PS50928"/>
    </source>
</evidence>
<dbReference type="PANTHER" id="PTHR32243">
    <property type="entry name" value="MALTOSE TRANSPORT SYSTEM PERMEASE-RELATED"/>
    <property type="match status" value="1"/>
</dbReference>
<evidence type="ECO:0000256" key="8">
    <source>
        <dbReference type="SAM" id="MobiDB-lite"/>
    </source>
</evidence>
<dbReference type="Gene3D" id="1.10.3720.10">
    <property type="entry name" value="MetI-like"/>
    <property type="match status" value="1"/>
</dbReference>
<comment type="caution">
    <text evidence="10">The sequence shown here is derived from an EMBL/GenBank/DDBJ whole genome shotgun (WGS) entry which is preliminary data.</text>
</comment>
<dbReference type="Pfam" id="PF00528">
    <property type="entry name" value="BPD_transp_1"/>
    <property type="match status" value="1"/>
</dbReference>
<dbReference type="InterPro" id="IPR000515">
    <property type="entry name" value="MetI-like"/>
</dbReference>
<gene>
    <name evidence="10" type="ORF">LXN57_35610</name>
</gene>
<dbReference type="InterPro" id="IPR035906">
    <property type="entry name" value="MetI-like_sf"/>
</dbReference>
<keyword evidence="5 7" id="KW-1133">Transmembrane helix</keyword>
<dbReference type="EMBL" id="JAMQOL010000052">
    <property type="protein sequence ID" value="MCM4082899.1"/>
    <property type="molecule type" value="Genomic_DNA"/>
</dbReference>
<evidence type="ECO:0000313" key="11">
    <source>
        <dbReference type="Proteomes" id="UP001523216"/>
    </source>
</evidence>
<feature type="transmembrane region" description="Helical" evidence="7">
    <location>
        <begin position="270"/>
        <end position="292"/>
    </location>
</feature>
<evidence type="ECO:0000256" key="6">
    <source>
        <dbReference type="ARBA" id="ARBA00023136"/>
    </source>
</evidence>
<feature type="transmembrane region" description="Helical" evidence="7">
    <location>
        <begin position="41"/>
        <end position="62"/>
    </location>
</feature>
<feature type="transmembrane region" description="Helical" evidence="7">
    <location>
        <begin position="102"/>
        <end position="125"/>
    </location>
</feature>
<keyword evidence="2 7" id="KW-0813">Transport</keyword>
<keyword evidence="3" id="KW-1003">Cell membrane</keyword>
<comment type="similarity">
    <text evidence="7">Belongs to the binding-protein-dependent transport system permease family.</text>
</comment>
<evidence type="ECO:0000256" key="2">
    <source>
        <dbReference type="ARBA" id="ARBA00022448"/>
    </source>
</evidence>
<evidence type="ECO:0000313" key="10">
    <source>
        <dbReference type="EMBL" id="MCM4082899.1"/>
    </source>
</evidence>